<dbReference type="Proteomes" id="UP000245449">
    <property type="component" value="Unassembled WGS sequence"/>
</dbReference>
<comment type="caution">
    <text evidence="2">The sequence shown here is derived from an EMBL/GenBank/DDBJ whole genome shotgun (WGS) entry which is preliminary data.</text>
</comment>
<evidence type="ECO:0000313" key="3">
    <source>
        <dbReference type="Proteomes" id="UP000245449"/>
    </source>
</evidence>
<feature type="domain" description="Lipid/polyisoprenoid-binding YceI-like" evidence="1">
    <location>
        <begin position="63"/>
        <end position="177"/>
    </location>
</feature>
<accession>A0A2U1JPZ7</accession>
<dbReference type="Gene3D" id="2.40.128.110">
    <property type="entry name" value="Lipid/polyisoprenoid-binding, YceI-like"/>
    <property type="match status" value="1"/>
</dbReference>
<protein>
    <recommendedName>
        <fullName evidence="1">Lipid/polyisoprenoid-binding YceI-like domain-containing protein</fullName>
    </recommendedName>
</protein>
<sequence>MKKFAVLTMCLFVGSLTFSQKMMTRSGEIKFDASVPNMVEVAGINSTVSCILDETTGDFVALALVKAFKFKAPLMEEHFNENYMESSQFPKSTFKGKIANFDASKLSSSKTVYDLEGDLTIHGVTKKIKTKISLALNAGKVNAISNFTVKAQDYKIEIPSLVKEKFAENIKIAINFVLEGK</sequence>
<dbReference type="InterPro" id="IPR036761">
    <property type="entry name" value="TTHA0802/YceI-like_sf"/>
</dbReference>
<dbReference type="InterPro" id="IPR007372">
    <property type="entry name" value="Lipid/polyisoprenoid-bd_YceI"/>
</dbReference>
<keyword evidence="3" id="KW-1185">Reference proteome</keyword>
<dbReference type="PANTHER" id="PTHR34406:SF1">
    <property type="entry name" value="PROTEIN YCEI"/>
    <property type="match status" value="1"/>
</dbReference>
<gene>
    <name evidence="2" type="ORF">DB895_00550</name>
</gene>
<evidence type="ECO:0000259" key="1">
    <source>
        <dbReference type="Pfam" id="PF04264"/>
    </source>
</evidence>
<dbReference type="SUPFAM" id="SSF101874">
    <property type="entry name" value="YceI-like"/>
    <property type="match status" value="1"/>
</dbReference>
<dbReference type="RefSeq" id="WP_116723394.1">
    <property type="nucleotide sequence ID" value="NZ_QCZI01000001.1"/>
</dbReference>
<dbReference type="EMBL" id="QCZI01000001">
    <property type="protein sequence ID" value="PWA07247.1"/>
    <property type="molecule type" value="Genomic_DNA"/>
</dbReference>
<proteinExistence type="predicted"/>
<reference evidence="2 3" key="1">
    <citation type="submission" date="2018-04" db="EMBL/GenBank/DDBJ databases">
        <title>Flavobacterium sp. nov., isolated from glacier ice.</title>
        <authorList>
            <person name="Liu Q."/>
            <person name="Xin Y.-H."/>
        </authorList>
    </citation>
    <scope>NUCLEOTIDE SEQUENCE [LARGE SCALE GENOMIC DNA]</scope>
    <source>
        <strain evidence="2 3">RB1R5</strain>
    </source>
</reference>
<dbReference type="PANTHER" id="PTHR34406">
    <property type="entry name" value="PROTEIN YCEI"/>
    <property type="match status" value="1"/>
</dbReference>
<dbReference type="OrthoDB" id="116832at2"/>
<name>A0A2U1JPZ7_9FLAO</name>
<dbReference type="AlphaFoldDB" id="A0A2U1JPZ7"/>
<organism evidence="2 3">
    <name type="scientific">Flavobacterium psychrotolerans</name>
    <dbReference type="NCBI Taxonomy" id="2169410"/>
    <lineage>
        <taxon>Bacteria</taxon>
        <taxon>Pseudomonadati</taxon>
        <taxon>Bacteroidota</taxon>
        <taxon>Flavobacteriia</taxon>
        <taxon>Flavobacteriales</taxon>
        <taxon>Flavobacteriaceae</taxon>
        <taxon>Flavobacterium</taxon>
    </lineage>
</organism>
<evidence type="ECO:0000313" key="2">
    <source>
        <dbReference type="EMBL" id="PWA07247.1"/>
    </source>
</evidence>
<dbReference type="Pfam" id="PF04264">
    <property type="entry name" value="YceI"/>
    <property type="match status" value="1"/>
</dbReference>